<evidence type="ECO:0000313" key="3">
    <source>
        <dbReference type="Proteomes" id="UP000805841"/>
    </source>
</evidence>
<proteinExistence type="predicted"/>
<dbReference type="EMBL" id="JAAOCA010000066">
    <property type="protein sequence ID" value="MBD1602337.1"/>
    <property type="molecule type" value="Genomic_DNA"/>
</dbReference>
<protein>
    <recommendedName>
        <fullName evidence="4">DUF1328 domain-containing protein</fullName>
    </recommendedName>
</protein>
<keyword evidence="1" id="KW-0472">Membrane</keyword>
<feature type="transmembrane region" description="Helical" evidence="1">
    <location>
        <begin position="31"/>
        <end position="47"/>
    </location>
</feature>
<name>A0ABR7ZA44_9PSED</name>
<comment type="caution">
    <text evidence="2">The sequence shown here is derived from an EMBL/GenBank/DDBJ whole genome shotgun (WGS) entry which is preliminary data.</text>
</comment>
<organism evidence="2 3">
    <name type="scientific">Pseudomonas typographi</name>
    <dbReference type="NCBI Taxonomy" id="2715964"/>
    <lineage>
        <taxon>Bacteria</taxon>
        <taxon>Pseudomonadati</taxon>
        <taxon>Pseudomonadota</taxon>
        <taxon>Gammaproteobacteria</taxon>
        <taxon>Pseudomonadales</taxon>
        <taxon>Pseudomonadaceae</taxon>
        <taxon>Pseudomonas</taxon>
    </lineage>
</organism>
<keyword evidence="3" id="KW-1185">Reference proteome</keyword>
<gene>
    <name evidence="2" type="ORF">HAQ05_27020</name>
</gene>
<reference evidence="2 3" key="1">
    <citation type="journal article" date="2020" name="Insects">
        <title>Bacteria Belonging to Pseudomonas typographi sp. nov. from the Bark Beetle Ips typographus Have Genomic Potential to Aid in the Host Ecology.</title>
        <authorList>
            <person name="Peral-Aranega E."/>
            <person name="Saati-Santamaria Z."/>
            <person name="Kolarik M."/>
            <person name="Rivas R."/>
            <person name="Garcia-Fraile P."/>
        </authorList>
    </citation>
    <scope>NUCLEOTIDE SEQUENCE [LARGE SCALE GENOMIC DNA]</scope>
    <source>
        <strain evidence="2 3">CA3A</strain>
    </source>
</reference>
<keyword evidence="1" id="KW-0812">Transmembrane</keyword>
<sequence length="54" mass="5557">MNLPLAFFILAALCGFGLLVGGVFTLFGSGWALIAASVSMFMISGFIKKGLAGE</sequence>
<evidence type="ECO:0000256" key="1">
    <source>
        <dbReference type="SAM" id="Phobius"/>
    </source>
</evidence>
<dbReference type="RefSeq" id="WP_190427196.1">
    <property type="nucleotide sequence ID" value="NZ_JAAOCA010000066.1"/>
</dbReference>
<accession>A0ABR7ZA44</accession>
<keyword evidence="1" id="KW-1133">Transmembrane helix</keyword>
<evidence type="ECO:0008006" key="4">
    <source>
        <dbReference type="Google" id="ProtNLM"/>
    </source>
</evidence>
<evidence type="ECO:0000313" key="2">
    <source>
        <dbReference type="EMBL" id="MBD1602337.1"/>
    </source>
</evidence>
<dbReference type="Proteomes" id="UP000805841">
    <property type="component" value="Unassembled WGS sequence"/>
</dbReference>